<organism evidence="2 3">
    <name type="scientific">Takifugu flavidus</name>
    <name type="common">sansaifugu</name>
    <dbReference type="NCBI Taxonomy" id="433684"/>
    <lineage>
        <taxon>Eukaryota</taxon>
        <taxon>Metazoa</taxon>
        <taxon>Chordata</taxon>
        <taxon>Craniata</taxon>
        <taxon>Vertebrata</taxon>
        <taxon>Euteleostomi</taxon>
        <taxon>Actinopterygii</taxon>
        <taxon>Neopterygii</taxon>
        <taxon>Teleostei</taxon>
        <taxon>Neoteleostei</taxon>
        <taxon>Acanthomorphata</taxon>
        <taxon>Eupercaria</taxon>
        <taxon>Tetraodontiformes</taxon>
        <taxon>Tetradontoidea</taxon>
        <taxon>Tetraodontidae</taxon>
        <taxon>Takifugu</taxon>
    </lineage>
</organism>
<dbReference type="GO" id="GO:0005783">
    <property type="term" value="C:endoplasmic reticulum"/>
    <property type="evidence" value="ECO:0007669"/>
    <property type="project" value="TreeGrafter"/>
</dbReference>
<dbReference type="GO" id="GO:0005795">
    <property type="term" value="C:Golgi stack"/>
    <property type="evidence" value="ECO:0007669"/>
    <property type="project" value="TreeGrafter"/>
</dbReference>
<dbReference type="AlphaFoldDB" id="A0A5C6MR33"/>
<dbReference type="EMBL" id="RHFK02000022">
    <property type="protein sequence ID" value="TWW55900.1"/>
    <property type="molecule type" value="Genomic_DNA"/>
</dbReference>
<keyword evidence="3" id="KW-1185">Reference proteome</keyword>
<reference evidence="2 3" key="1">
    <citation type="submission" date="2019-04" db="EMBL/GenBank/DDBJ databases">
        <title>Chromosome genome assembly for Takifugu flavidus.</title>
        <authorList>
            <person name="Xiao S."/>
        </authorList>
    </citation>
    <scope>NUCLEOTIDE SEQUENCE [LARGE SCALE GENOMIC DNA]</scope>
    <source>
        <strain evidence="2">HTHZ2018</strain>
        <tissue evidence="2">Muscle</tissue>
    </source>
</reference>
<dbReference type="GO" id="GO:0005793">
    <property type="term" value="C:endoplasmic reticulum-Golgi intermediate compartment"/>
    <property type="evidence" value="ECO:0007669"/>
    <property type="project" value="TreeGrafter"/>
</dbReference>
<feature type="domain" description="MGAT4 conserved region" evidence="1">
    <location>
        <begin position="13"/>
        <end position="114"/>
    </location>
</feature>
<keyword evidence="2" id="KW-0328">Glycosyltransferase</keyword>
<dbReference type="Pfam" id="PF04666">
    <property type="entry name" value="MGAT4_cons"/>
    <property type="match status" value="1"/>
</dbReference>
<evidence type="ECO:0000313" key="3">
    <source>
        <dbReference type="Proteomes" id="UP000324091"/>
    </source>
</evidence>
<evidence type="ECO:0000313" key="2">
    <source>
        <dbReference type="EMBL" id="TWW55900.1"/>
    </source>
</evidence>
<protein>
    <submittedName>
        <fullName evidence="2">Alpha-1,3-mannosyl-glycoprotein 4-beta-N-acetylglucosaminyltransferase B</fullName>
    </submittedName>
</protein>
<accession>A0A5C6MR33</accession>
<dbReference type="InterPro" id="IPR057279">
    <property type="entry name" value="MGAT4"/>
</dbReference>
<dbReference type="GO" id="GO:0006487">
    <property type="term" value="P:protein N-linked glycosylation"/>
    <property type="evidence" value="ECO:0007669"/>
    <property type="project" value="TreeGrafter"/>
</dbReference>
<keyword evidence="2" id="KW-0808">Transferase</keyword>
<dbReference type="PANTHER" id="PTHR12062:SF27">
    <property type="entry name" value="ALPHA-1,3-MANNOSYL-GLYCOPROTEIN 4-BETA-N-ACETYLGLUCOSAMINYLTRANSFERASE B"/>
    <property type="match status" value="1"/>
</dbReference>
<dbReference type="Proteomes" id="UP000324091">
    <property type="component" value="Chromosome 9"/>
</dbReference>
<proteinExistence type="predicted"/>
<sequence length="140" mass="16534">MCTDENNQFFLWSFPDDVQSGLLEVVSPSPHYYPDFSTIKESLGDSKDRVRWRTKQNLDFSYLMHYAQDKGSYYIQLEDDVIAKSGYYDEIKAFTAQEASKDWLFLEFSQLGFIERRGEERRGEERRGEERRGGKIIADF</sequence>
<evidence type="ECO:0000259" key="1">
    <source>
        <dbReference type="Pfam" id="PF04666"/>
    </source>
</evidence>
<name>A0A5C6MR33_9TELE</name>
<dbReference type="GO" id="GO:0008375">
    <property type="term" value="F:acetylglucosaminyltransferase activity"/>
    <property type="evidence" value="ECO:0007669"/>
    <property type="project" value="TreeGrafter"/>
</dbReference>
<dbReference type="PANTHER" id="PTHR12062">
    <property type="entry name" value="N-ACETYLGLUCOSAMINYLTRANSFERASE VI"/>
    <property type="match status" value="1"/>
</dbReference>
<dbReference type="InterPro" id="IPR006759">
    <property type="entry name" value="Glyco_transf_54"/>
</dbReference>
<comment type="caution">
    <text evidence="2">The sequence shown here is derived from an EMBL/GenBank/DDBJ whole genome shotgun (WGS) entry which is preliminary data.</text>
</comment>
<gene>
    <name evidence="2" type="ORF">D4764_09G0009500</name>
</gene>